<organism evidence="1 2">
    <name type="scientific">Coniosporium uncinatum</name>
    <dbReference type="NCBI Taxonomy" id="93489"/>
    <lineage>
        <taxon>Eukaryota</taxon>
        <taxon>Fungi</taxon>
        <taxon>Dikarya</taxon>
        <taxon>Ascomycota</taxon>
        <taxon>Pezizomycotina</taxon>
        <taxon>Dothideomycetes</taxon>
        <taxon>Dothideomycetes incertae sedis</taxon>
        <taxon>Coniosporium</taxon>
    </lineage>
</organism>
<comment type="caution">
    <text evidence="1">The sequence shown here is derived from an EMBL/GenBank/DDBJ whole genome shotgun (WGS) entry which is preliminary data.</text>
</comment>
<name>A0ACC3DWT1_9PEZI</name>
<reference evidence="1" key="1">
    <citation type="submission" date="2024-09" db="EMBL/GenBank/DDBJ databases">
        <title>Black Yeasts Isolated from many extreme environments.</title>
        <authorList>
            <person name="Coleine C."/>
            <person name="Stajich J.E."/>
            <person name="Selbmann L."/>
        </authorList>
    </citation>
    <scope>NUCLEOTIDE SEQUENCE</scope>
    <source>
        <strain evidence="1">CCFEE 5737</strain>
    </source>
</reference>
<evidence type="ECO:0000313" key="1">
    <source>
        <dbReference type="EMBL" id="KAK3081060.1"/>
    </source>
</evidence>
<dbReference type="Proteomes" id="UP001186974">
    <property type="component" value="Unassembled WGS sequence"/>
</dbReference>
<keyword evidence="2" id="KW-1185">Reference proteome</keyword>
<proteinExistence type="predicted"/>
<feature type="non-terminal residue" evidence="1">
    <location>
        <position position="1"/>
    </location>
</feature>
<evidence type="ECO:0000313" key="2">
    <source>
        <dbReference type="Proteomes" id="UP001186974"/>
    </source>
</evidence>
<dbReference type="EMBL" id="JAWDJW010000298">
    <property type="protein sequence ID" value="KAK3081060.1"/>
    <property type="molecule type" value="Genomic_DNA"/>
</dbReference>
<accession>A0ACC3DWT1</accession>
<sequence length="313" mass="34274">PSSARNQRYVRVGNDDLAAPTPIRHGRNSSHSAFMEEMDYPQDKPKKGYVDIYEAVPRFNRENRLSQERRGRPLLSDEPPHDEPHDPYSLTTLRKPSPSPHASSNKASFESRGQPSVDGSYSDFGPTTVYPSGADESDRHPANFRFPHAHSRSRSVSIPESLTTSGPPSRGSDQSGQRSISEVIPLASSSHRGPTPLREFSRASSHSPPLSRPGSRTPTSPRAPRGGPASLAVPITAGGDPNRRITKEDMEQRRGMTQESLALLAEQERALKRKTLEEVQSRKSLKEGKRPVTPAESVMGGSGNGTPKRKSFS</sequence>
<protein>
    <submittedName>
        <fullName evidence="1">Uncharacterized protein</fullName>
    </submittedName>
</protein>
<gene>
    <name evidence="1" type="ORF">LTS18_010583</name>
</gene>